<dbReference type="CTD" id="6756265"/>
<dbReference type="RefSeq" id="XP_002114863.1">
    <property type="nucleotide sequence ID" value="XM_002114827.1"/>
</dbReference>
<dbReference type="InterPro" id="IPR028236">
    <property type="entry name" value="CPLANE1"/>
</dbReference>
<sequence>MLITLSVIASESFKSKKTWSRLVWPIQAKDSLYLLDTNRLRQAQIHTGQIRRQKIPNLKDTIAVNISIDGSFVVFIWNNNEICLWHGESRTLLTIENSKQFVENYLNQGSRVSIFVSDCGRKIIVVIDMKKILLWEADLDSFFELKGKEATASGIWSNIQPNNCSLPDEGSKEAFVETIFYFDPMIGFNCSIIFVFNNQANQLVITQILIRWTDLNEEEQVLKNIAKQSLRSSENRHQSDRKHQDEITFIPDSVYETHNPSYQTIPQAFDQRYRSELINLADICSAAKANFKAGAYVAKHSRDGDILAIAMNQKISKDTRIIFYSLRAKAIVVTDMYGCSRRDGRGKEFSITDMTWTSNSLLLIAITRNGFVAIISRAGQLLLCNTKGLGTELGPSFYLPLHPLMTIKKFSDMTGDSSSKITSPNTSEHENDDFEKLKQKFSVTVHPRLPRIITSDGYMFIIISLPAIATHCQHMISTFIQEVQVAVLRKFKDSANPIIGINTETNFSRTNNFDYLGTRSINQLLYKGSLYTGLPIGDGSGNIEQGFDHTQFGNQQLQRTISEEFNTTYGYSTTSSTTELGLNTFLNGLDYGIIEFGFPIDTLEKETAAVLGQEYAPLHVSFNGLLNAWSLLVTANIDASAGFNRDLLTWKVIQCIAQVSNQVLIFSISKFTQTDGSSNRRAHRQLTRQRSILFDLSFIQAINMVTSLYQKCMTIILWDAATRHSMQHAIFLPFSLIRAFLNIPARSDQRFILLEYCYKFTRFADQILTSTYSSIIRERNAGNKQSFQNTTNAKSSANDALHLDVTVRVANLWLYLYSHIVVTWKAVQSENIASDKIKELARSLLYNIQGVLTHYNIEIPYQDNDHACIQALNECYTMYFKGSILDAAKSLASAYQRRSDNNLLTDNFKSAHPKLSLLYMYLESYHLNDAINLVNSLIAVRHDHDASLSSINRAASYASLSAGSDISHLSVPQLFSGRQKHRSSRKKNLSNNMPHYWVKDIIDLEVVQNFARCMALYFCYGYDILISPAHHAQNCPSLFTLTCRKGEDLDLVNKTENTRLFRLKERLKGHKFLPRIKSTALEVVYKDGNRYFKLDRESIAKAVRNLTLDSVWTAKFTCYLLLTSGLLSESIWFTMQLGDWKNALVLATLYEKRYQFFQANKFVSFAELPKQLTTRYIIQSHIDSALHINKKIIEETNATASEVNDSNVTSCSGEVISSVIADVLQISALLNLSEVAPYTLSSLIRALKNKICQLDIFVPEELYLPAPPLYCPQFLDNEDEASPFTSSDTESVFRTIIYNSSQQLLNIYSSSHYISACTKWYCQKIVRAYLMKNFSNSQESHNDRNDLNNNSVLLDTNMLETHNIPATLSNYALAEDNLATIWLDQCNDINTSSSNVTEIINAISVLNSFRQLCILLWLMHVRDEFSLNYRKLMEGKNFSSSANGFNIEDFHQHCLVTLKWCLMLIHFADLLQDKATILNIMLNILIEIPISPVHAKILMMHKDEFTDSSTSSMIRKKYYRLIKNIERHVIQQTHEIHITTEEALATLSEQKQDQFQNVTIENYQIQFEICEGQDSQYNQASDYITLWPFEMDKDYLEFLDTFFLIALSKIPEISTTTNIPGVATLPPLPLLSLFRNQIAEYLNIVDGYYNTKRNTKQRYRKTNSGKIDPKDRILQKTASSAALLQNISKKSPQSTPQSARGHRLPTGATKQKVQRQRSRSFDASEKASHKGAFIHQVLLDDDSAANSDDKYRQDSENDLEKILNGPLSLLTPFAKWLLKWSAKSEPGDIQRLNIGTNRCHLISMRVILDLDIVLNSLWLLENGYQIDSSRFNDDEIVHGTHFMAESSIKTVTSDDSMASSSRLRSVSHPTPILNALNVQDHDRSDGFDSKLDLNPSSVSSIPLTKLSHDDLSMKDIDSVKSVDFYNVNEVLEHEQQNHIDDGDDANDNLIQNPLDTEKQSAYFHLNTDSSESESNNLKGVLTKQIQNIERKGDFLAMKQQNISDSTRSEGGQLHKSSQTREKISTCEIPPTDADQELSTSLDDPTKKLTNTKSNSSSLTASTPFHQAITTVDLSPSTYRSTNNQDGTLIFFDRTDNSAEEKKIMELNDSDNQYPTVIAKKELSNVDQVNLDSSGKRLDLNPDQSSKSYGGFHQEVDYDKVTDIMPTYVMAVDQIATDSNSDVCHSRDNKVLSPTHGRKITRQHQVKSSSSANEHSSTMKQEISTLRRYSKNSQDHNNKSKSYNRNALVTSHYRNSLQPDNDSESGEWNSSKIKAASSKYQISRNVKSSNKEFHDDSDEECTYRQAILNPLSNGTTDSIKLNTAKIMPTSNKNQGNKLYQHSVEGNGQESCHDQFSDTMEKDEVKITPDSVQRVVRDEMIRVLQMQNSNLMMMLQGAQESGAPLSKPALDADNIGIATQSRQFSERDNAIKINDDEKEHKKFETKVDASTSPILYQANGISQQEDEDTTRKDSSDSKLSIRTQSLNETRSIQSSCQSSIRKTDLVHSAVSSGTLPLLQANIADDEDEQLPQLDSNSLVYSGINSKLNQDHGVSMAPLYHLHSHDIAFASKEVELPLLMVDPKQLNNRVSEYRSTSLIQSYDITSIPRPEEIIKSERTAENSYPLLHVDLDTVNNNYPKRQPHNNKRNTFVSTLIPPEQISTITDWNKVPSNYLLSNGLNDVELLKCDLSLSSLNHNDKLLNEKDLSKKQPEKINVDTKEVQIDNKINHEITVTRRKRHRQQNKENFQFLNQLALDSKPIQSNSQNTATIDNDCVSSNQIKDLKEKKNKRIYRKDQPGQIRVGNAVITLKQAKVTSISDVDINGAEKKSGEIDNLSLQLSNVSQQSIPITTPEREEMQEKLLKDKEKFLNDVFDGQVPLELKNMVLFGQSVKGEQEAEDELATTEDDEVQLASNQAEIDHYNKDACVGPDIADDYNILSSKETTEVHTQTESSESKANVAGNGIHSKMEIHHLLEEYPQQPRTASNEVINQDQQPISYVSPELFLHGNNQATNSLLTLPKNTKVTLISAADTVSSNQSSHDGKQHHFIHVADIHSDHPESNFIPVRTFKPPELASSLQQDVDRLLESTDSDSKLDLHKDGKFDDIKTNDIGPDEATMSAFKSLDDMMKSVKPIAPSSENDIQVRAKTGLQRHLEGMKSRLEAIEEITQNVTNQFQDVKALAKTIERLEQARHPQLNIDNDGEDDSNPIQVTTLLEQLGQKLQPKIDHSDSNHISLQVNASPSTSLSTSKDVLSNVALEIESNVEHHVSDDRGSEESFSSTIQLSSKLPTDLASMISKQSQITDQSQDNVLTAYNSVKSIKESLPEGSSDLRSLFPDLQQSQSNVDNKEEKRKELLAWMAKRRQEQAIKYRQHLDDLKERENPSHFRYKDGKKKMGYKEIKASRKKELHQRKLKEKKYQQTRFELAFQLMGDIVTEPAPKIRKYNEVVKSSVKSYQRNGPIKQKANKSNTTENNATKRLESAFKLIEDMQLTGQEQHIIGEEGDDIEDEGAQTLSSEGYSFAPYVNDHLQQALVKNRAPFIRSQDLHLSLNQQQIEALQRAKQYSQRIDKIQQVRTKREEEQLKSKTDTNTKPRLLSSTPATLTTSQAINPRKSLASPQKVRVGFTTPVGRYKASQAKRERANRNQSYAKTKSSNKARVQQDLQQSIESDIGGWEASDVQYDDVKEILAKNNINIDNISLSSGSVSQSIDWKAVDAILAEDSSVIGGSNISSNDIHGSSILSGPTSEAPIRYGIQDHDLVLSYNPSDDFIKSNVGKAAQIRADYNHPDLKQYHVVGNSSNIRDTASIRSVSSMSGSIMSNIDWDEVDKLIEDA</sequence>
<feature type="compositionally biased region" description="Polar residues" evidence="1">
    <location>
        <begin position="2205"/>
        <end position="2223"/>
    </location>
</feature>
<feature type="compositionally biased region" description="Basic residues" evidence="1">
    <location>
        <begin position="2195"/>
        <end position="2204"/>
    </location>
</feature>
<dbReference type="HOGENOM" id="CLU_224280_0_0_1"/>
<feature type="region of interest" description="Disordered" evidence="1">
    <location>
        <begin position="2178"/>
        <end position="2296"/>
    </location>
</feature>
<evidence type="ECO:0000256" key="1">
    <source>
        <dbReference type="SAM" id="MobiDB-lite"/>
    </source>
</evidence>
<feature type="compositionally biased region" description="Polar residues" evidence="1">
    <location>
        <begin position="1686"/>
        <end position="1698"/>
    </location>
</feature>
<dbReference type="EMBL" id="DS985249">
    <property type="protein sequence ID" value="EDV22319.1"/>
    <property type="molecule type" value="Genomic_DNA"/>
</dbReference>
<dbReference type="PhylomeDB" id="B3S3Q1"/>
<dbReference type="GeneID" id="6756265"/>
<protein>
    <submittedName>
        <fullName evidence="2">Uncharacterized protein</fullName>
    </submittedName>
</protein>
<gene>
    <name evidence="2" type="ORF">TRIADDRAFT_58803</name>
</gene>
<feature type="region of interest" description="Disordered" evidence="1">
    <location>
        <begin position="2131"/>
        <end position="2150"/>
    </location>
</feature>
<dbReference type="KEGG" id="tad:TRIADDRAFT_58803"/>
<dbReference type="Proteomes" id="UP000009022">
    <property type="component" value="Unassembled WGS sequence"/>
</dbReference>
<feature type="region of interest" description="Disordered" evidence="1">
    <location>
        <begin position="1686"/>
        <end position="1728"/>
    </location>
</feature>
<feature type="compositionally biased region" description="Low complexity" evidence="1">
    <location>
        <begin position="3592"/>
        <end position="3603"/>
    </location>
</feature>
<feature type="region of interest" description="Disordered" evidence="1">
    <location>
        <begin position="2457"/>
        <end position="2478"/>
    </location>
</feature>
<evidence type="ECO:0000313" key="3">
    <source>
        <dbReference type="Proteomes" id="UP000009022"/>
    </source>
</evidence>
<feature type="compositionally biased region" description="Low complexity" evidence="1">
    <location>
        <begin position="2047"/>
        <end position="2060"/>
    </location>
</feature>
<evidence type="ECO:0000313" key="2">
    <source>
        <dbReference type="EMBL" id="EDV22319.1"/>
    </source>
</evidence>
<feature type="compositionally biased region" description="Basic and acidic residues" evidence="1">
    <location>
        <begin position="3570"/>
        <end position="3588"/>
    </location>
</feature>
<accession>B3S3Q1</accession>
<dbReference type="eggNOG" id="ENOG502QRD2">
    <property type="taxonomic scope" value="Eukaryota"/>
</dbReference>
<keyword evidence="3" id="KW-1185">Reference proteome</keyword>
<feature type="region of interest" description="Disordered" evidence="1">
    <location>
        <begin position="3570"/>
        <end position="3656"/>
    </location>
</feature>
<dbReference type="InParanoid" id="B3S3Q1"/>
<name>B3S3Q1_TRIAD</name>
<organism evidence="2 3">
    <name type="scientific">Trichoplax adhaerens</name>
    <name type="common">Trichoplax reptans</name>
    <dbReference type="NCBI Taxonomy" id="10228"/>
    <lineage>
        <taxon>Eukaryota</taxon>
        <taxon>Metazoa</taxon>
        <taxon>Placozoa</taxon>
        <taxon>Uniplacotomia</taxon>
        <taxon>Trichoplacea</taxon>
        <taxon>Trichoplacidae</taxon>
        <taxon>Trichoplax</taxon>
    </lineage>
</organism>
<dbReference type="OrthoDB" id="5974632at2759"/>
<proteinExistence type="predicted"/>
<feature type="compositionally biased region" description="Polar residues" evidence="1">
    <location>
        <begin position="3641"/>
        <end position="3656"/>
    </location>
</feature>
<dbReference type="SUPFAM" id="SSF69322">
    <property type="entry name" value="Tricorn protease domain 2"/>
    <property type="match status" value="1"/>
</dbReference>
<dbReference type="PANTHER" id="PTHR14492:SF4">
    <property type="entry name" value="CILIOGENESIS AND PLANAR POLARITY EFFECTOR 1"/>
    <property type="match status" value="1"/>
</dbReference>
<feature type="compositionally biased region" description="Polar residues" evidence="1">
    <location>
        <begin position="2239"/>
        <end position="2287"/>
    </location>
</feature>
<reference evidence="2 3" key="1">
    <citation type="journal article" date="2008" name="Nature">
        <title>The Trichoplax genome and the nature of placozoans.</title>
        <authorList>
            <person name="Srivastava M."/>
            <person name="Begovic E."/>
            <person name="Chapman J."/>
            <person name="Putnam N.H."/>
            <person name="Hellsten U."/>
            <person name="Kawashima T."/>
            <person name="Kuo A."/>
            <person name="Mitros T."/>
            <person name="Salamov A."/>
            <person name="Carpenter M.L."/>
            <person name="Signorovitch A.Y."/>
            <person name="Moreno M.A."/>
            <person name="Kamm K."/>
            <person name="Grimwood J."/>
            <person name="Schmutz J."/>
            <person name="Shapiro H."/>
            <person name="Grigoriev I.V."/>
            <person name="Buss L.W."/>
            <person name="Schierwater B."/>
            <person name="Dellaporta S.L."/>
            <person name="Rokhsar D.S."/>
        </authorList>
    </citation>
    <scope>NUCLEOTIDE SEQUENCE [LARGE SCALE GENOMIC DNA]</scope>
    <source>
        <strain evidence="2 3">Grell-BS-1999</strain>
    </source>
</reference>
<feature type="region of interest" description="Disordered" evidence="1">
    <location>
        <begin position="2003"/>
        <end position="2060"/>
    </location>
</feature>
<dbReference type="PANTHER" id="PTHR14492">
    <property type="entry name" value="JBTS17"/>
    <property type="match status" value="1"/>
</dbReference>
<feature type="compositionally biased region" description="Basic and acidic residues" evidence="1">
    <location>
        <begin position="1719"/>
        <end position="1728"/>
    </location>
</feature>